<dbReference type="GO" id="GO:0004674">
    <property type="term" value="F:protein serine/threonine kinase activity"/>
    <property type="evidence" value="ECO:0007669"/>
    <property type="project" value="UniProtKB-KW"/>
</dbReference>
<accession>A0AAE0DTE8</accession>
<dbReference type="PROSITE" id="PS51473">
    <property type="entry name" value="GNK2"/>
    <property type="match status" value="1"/>
</dbReference>
<dbReference type="Pfam" id="PF01657">
    <property type="entry name" value="Stress-antifung"/>
    <property type="match status" value="1"/>
</dbReference>
<evidence type="ECO:0000256" key="4">
    <source>
        <dbReference type="ARBA" id="ARBA00022737"/>
    </source>
</evidence>
<dbReference type="CDD" id="cd23509">
    <property type="entry name" value="Gnk2-like"/>
    <property type="match status" value="1"/>
</dbReference>
<evidence type="ECO:0000256" key="6">
    <source>
        <dbReference type="ARBA" id="ARBA00022777"/>
    </source>
</evidence>
<keyword evidence="3" id="KW-0732">Signal</keyword>
<keyword evidence="4" id="KW-0677">Repeat</keyword>
<dbReference type="EMBL" id="JANJYJ010000009">
    <property type="protein sequence ID" value="KAK3187706.1"/>
    <property type="molecule type" value="Genomic_DNA"/>
</dbReference>
<keyword evidence="1" id="KW-0723">Serine/threonine-protein kinase</keyword>
<evidence type="ECO:0000256" key="1">
    <source>
        <dbReference type="ARBA" id="ARBA00022527"/>
    </source>
</evidence>
<sequence>MTKCPYQKEAFMWGGDEFPSLVHYVDHSISEKLDLPPVRIEYGGNLTEHIKLNLTEFDQIWDSLTDDFQMIYSLMQCTPDLSQSDCDICLRQSVADFQACCRRSAGGKVLRANCYIELSLNPFYSRHTNDTLLSTIFHQVQANITFISYRDVFSFGVLLLETVSGQKRCCFSKEDETNCLLTYAWKRWNEGTVLNVIDSTLREGLRNEMMKCVHIGLLCVRESVSDRPSMASVVHMLNRNSVTLQAPSKPGFFMQNSDTLEVIIVIIVIVSIIEIKKTRSTQNEASVFTSLIAFEH</sequence>
<organism evidence="10 11">
    <name type="scientific">Dipteronia sinensis</name>
    <dbReference type="NCBI Taxonomy" id="43782"/>
    <lineage>
        <taxon>Eukaryota</taxon>
        <taxon>Viridiplantae</taxon>
        <taxon>Streptophyta</taxon>
        <taxon>Embryophyta</taxon>
        <taxon>Tracheophyta</taxon>
        <taxon>Spermatophyta</taxon>
        <taxon>Magnoliopsida</taxon>
        <taxon>eudicotyledons</taxon>
        <taxon>Gunneridae</taxon>
        <taxon>Pentapetalae</taxon>
        <taxon>rosids</taxon>
        <taxon>malvids</taxon>
        <taxon>Sapindales</taxon>
        <taxon>Sapindaceae</taxon>
        <taxon>Hippocastanoideae</taxon>
        <taxon>Acereae</taxon>
        <taxon>Dipteronia</taxon>
    </lineage>
</organism>
<evidence type="ECO:0000256" key="5">
    <source>
        <dbReference type="ARBA" id="ARBA00022741"/>
    </source>
</evidence>
<dbReference type="GO" id="GO:0005524">
    <property type="term" value="F:ATP binding"/>
    <property type="evidence" value="ECO:0007669"/>
    <property type="project" value="UniProtKB-KW"/>
</dbReference>
<dbReference type="InterPro" id="IPR052059">
    <property type="entry name" value="CR_Ser/Thr_kinase"/>
</dbReference>
<evidence type="ECO:0000256" key="3">
    <source>
        <dbReference type="ARBA" id="ARBA00022729"/>
    </source>
</evidence>
<gene>
    <name evidence="10" type="ORF">Dsin_027267</name>
</gene>
<evidence type="ECO:0000256" key="7">
    <source>
        <dbReference type="ARBA" id="ARBA00022840"/>
    </source>
</evidence>
<dbReference type="Proteomes" id="UP001281410">
    <property type="component" value="Unassembled WGS sequence"/>
</dbReference>
<dbReference type="Gene3D" id="3.30.430.20">
    <property type="entry name" value="Gnk2 domain, C-X8-C-X2-C motif"/>
    <property type="match status" value="1"/>
</dbReference>
<dbReference type="Gene3D" id="1.10.510.10">
    <property type="entry name" value="Transferase(Phosphotransferase) domain 1"/>
    <property type="match status" value="1"/>
</dbReference>
<evidence type="ECO:0000313" key="11">
    <source>
        <dbReference type="Proteomes" id="UP001281410"/>
    </source>
</evidence>
<keyword evidence="11" id="KW-1185">Reference proteome</keyword>
<evidence type="ECO:0000256" key="8">
    <source>
        <dbReference type="ARBA" id="ARBA00023170"/>
    </source>
</evidence>
<reference evidence="10" key="1">
    <citation type="journal article" date="2023" name="Plant J.">
        <title>Genome sequences and population genomics provide insights into the demographic history, inbreeding, and mutation load of two 'living fossil' tree species of Dipteronia.</title>
        <authorList>
            <person name="Feng Y."/>
            <person name="Comes H.P."/>
            <person name="Chen J."/>
            <person name="Zhu S."/>
            <person name="Lu R."/>
            <person name="Zhang X."/>
            <person name="Li P."/>
            <person name="Qiu J."/>
            <person name="Olsen K.M."/>
            <person name="Qiu Y."/>
        </authorList>
    </citation>
    <scope>NUCLEOTIDE SEQUENCE</scope>
    <source>
        <strain evidence="10">NBL</strain>
    </source>
</reference>
<evidence type="ECO:0000256" key="2">
    <source>
        <dbReference type="ARBA" id="ARBA00022679"/>
    </source>
</evidence>
<name>A0AAE0DTE8_9ROSI</name>
<dbReference type="InterPro" id="IPR011009">
    <property type="entry name" value="Kinase-like_dom_sf"/>
</dbReference>
<dbReference type="InterPro" id="IPR038408">
    <property type="entry name" value="GNK2_sf"/>
</dbReference>
<dbReference type="InterPro" id="IPR002902">
    <property type="entry name" value="GNK2"/>
</dbReference>
<comment type="caution">
    <text evidence="10">The sequence shown here is derived from an EMBL/GenBank/DDBJ whole genome shotgun (WGS) entry which is preliminary data.</text>
</comment>
<keyword evidence="8" id="KW-0675">Receptor</keyword>
<protein>
    <recommendedName>
        <fullName evidence="9">Gnk2-homologous domain-containing protein</fullName>
    </recommendedName>
</protein>
<dbReference type="SUPFAM" id="SSF56112">
    <property type="entry name" value="Protein kinase-like (PK-like)"/>
    <property type="match status" value="1"/>
</dbReference>
<keyword evidence="5" id="KW-0547">Nucleotide-binding</keyword>
<keyword evidence="6" id="KW-0418">Kinase</keyword>
<proteinExistence type="predicted"/>
<dbReference type="AlphaFoldDB" id="A0AAE0DTE8"/>
<keyword evidence="2" id="KW-0808">Transferase</keyword>
<evidence type="ECO:0000313" key="10">
    <source>
        <dbReference type="EMBL" id="KAK3187706.1"/>
    </source>
</evidence>
<evidence type="ECO:0000259" key="9">
    <source>
        <dbReference type="PROSITE" id="PS51473"/>
    </source>
</evidence>
<feature type="domain" description="Gnk2-homologous" evidence="9">
    <location>
        <begin position="17"/>
        <end position="123"/>
    </location>
</feature>
<dbReference type="PANTHER" id="PTHR47973">
    <property type="entry name" value="CYSTEINE-RICH RECEPTOR-LIKE PROTEIN KINASE 3"/>
    <property type="match status" value="1"/>
</dbReference>
<keyword evidence="7" id="KW-0067">ATP-binding</keyword>